<accession>A0A6A4HIZ4</accession>
<reference evidence="2" key="1">
    <citation type="journal article" date="2019" name="Environ. Microbiol.">
        <title>Fungal ecological strategies reflected in gene transcription - a case study of two litter decomposers.</title>
        <authorList>
            <person name="Barbi F."/>
            <person name="Kohler A."/>
            <person name="Barry K."/>
            <person name="Baskaran P."/>
            <person name="Daum C."/>
            <person name="Fauchery L."/>
            <person name="Ihrmark K."/>
            <person name="Kuo A."/>
            <person name="LaButti K."/>
            <person name="Lipzen A."/>
            <person name="Morin E."/>
            <person name="Grigoriev I.V."/>
            <person name="Henrissat B."/>
            <person name="Lindahl B."/>
            <person name="Martin F."/>
        </authorList>
    </citation>
    <scope>NUCLEOTIDE SEQUENCE</scope>
    <source>
        <strain evidence="2">JB14</strain>
    </source>
</reference>
<feature type="transmembrane region" description="Helical" evidence="1">
    <location>
        <begin position="287"/>
        <end position="307"/>
    </location>
</feature>
<keyword evidence="3" id="KW-1185">Reference proteome</keyword>
<organism evidence="2 3">
    <name type="scientific">Gymnopus androsaceus JB14</name>
    <dbReference type="NCBI Taxonomy" id="1447944"/>
    <lineage>
        <taxon>Eukaryota</taxon>
        <taxon>Fungi</taxon>
        <taxon>Dikarya</taxon>
        <taxon>Basidiomycota</taxon>
        <taxon>Agaricomycotina</taxon>
        <taxon>Agaricomycetes</taxon>
        <taxon>Agaricomycetidae</taxon>
        <taxon>Agaricales</taxon>
        <taxon>Marasmiineae</taxon>
        <taxon>Omphalotaceae</taxon>
        <taxon>Gymnopus</taxon>
    </lineage>
</organism>
<feature type="transmembrane region" description="Helical" evidence="1">
    <location>
        <begin position="168"/>
        <end position="187"/>
    </location>
</feature>
<dbReference type="AlphaFoldDB" id="A0A6A4HIZ4"/>
<name>A0A6A4HIZ4_9AGAR</name>
<dbReference type="Proteomes" id="UP000799118">
    <property type="component" value="Unassembled WGS sequence"/>
</dbReference>
<feature type="transmembrane region" description="Helical" evidence="1">
    <location>
        <begin position="12"/>
        <end position="31"/>
    </location>
</feature>
<dbReference type="Pfam" id="PF06966">
    <property type="entry name" value="DUF1295"/>
    <property type="match status" value="1"/>
</dbReference>
<proteinExistence type="predicted"/>
<gene>
    <name evidence="2" type="ORF">BT96DRAFT_66834</name>
</gene>
<keyword evidence="1" id="KW-1133">Transmembrane helix</keyword>
<dbReference type="OrthoDB" id="201504at2759"/>
<dbReference type="PANTHER" id="PTHR32251:SF23">
    <property type="entry name" value="3-OXO-5-ALPHA-STEROID 4-DEHYDROGENASE (DUF1295)"/>
    <property type="match status" value="1"/>
</dbReference>
<evidence type="ECO:0000256" key="1">
    <source>
        <dbReference type="SAM" id="Phobius"/>
    </source>
</evidence>
<dbReference type="GO" id="GO:0016020">
    <property type="term" value="C:membrane"/>
    <property type="evidence" value="ECO:0007669"/>
    <property type="project" value="TreeGrafter"/>
</dbReference>
<sequence length="390" mass="44155">MDSIISALTTSSFAWPLQFCLFSTVVTYIASVLTSNVSQVDRVWTFLPLIYTAYFALLPLWPLEQTIPLLPFVPSDLQSESQDIFWSPRALILLFLVTIWMFRLSYNTYRRGLFSLSDEDYRWAVLRAQLPPFLFQLVNLTFIAATQNLLLLTLGYPAYLASMQKPQMLYSDAFLELWALGVLLIEFTADNQQFVYQTYKHAYLDHFRKAASSSAAHTHALEVASKAAWPFASPSPAQSISTANASDSGRTLLTNLRLTPTEAHRGFITSGFWAYSRHPNFACEQTFWWIICFIPFSARAYPLVMFGDGAVTSFLEMIMSALENIKSTFTFTHFPNPTSLTSLTPFLPLLPALLLSILFFSSTLYTEAISKSKYPLPTPLTKLESRCLPF</sequence>
<dbReference type="PANTHER" id="PTHR32251">
    <property type="entry name" value="3-OXO-5-ALPHA-STEROID 4-DEHYDROGENASE"/>
    <property type="match status" value="1"/>
</dbReference>
<evidence type="ECO:0000313" key="3">
    <source>
        <dbReference type="Proteomes" id="UP000799118"/>
    </source>
</evidence>
<protein>
    <recommendedName>
        <fullName evidence="4">DUF1295-domain-containing protein</fullName>
    </recommendedName>
</protein>
<feature type="transmembrane region" description="Helical" evidence="1">
    <location>
        <begin position="346"/>
        <end position="365"/>
    </location>
</feature>
<keyword evidence="1" id="KW-0812">Transmembrane</keyword>
<feature type="transmembrane region" description="Helical" evidence="1">
    <location>
        <begin position="83"/>
        <end position="102"/>
    </location>
</feature>
<feature type="transmembrane region" description="Helical" evidence="1">
    <location>
        <begin position="43"/>
        <end position="63"/>
    </location>
</feature>
<evidence type="ECO:0008006" key="4">
    <source>
        <dbReference type="Google" id="ProtNLM"/>
    </source>
</evidence>
<dbReference type="EMBL" id="ML769494">
    <property type="protein sequence ID" value="KAE9397660.1"/>
    <property type="molecule type" value="Genomic_DNA"/>
</dbReference>
<evidence type="ECO:0000313" key="2">
    <source>
        <dbReference type="EMBL" id="KAE9397660.1"/>
    </source>
</evidence>
<dbReference type="InterPro" id="IPR010721">
    <property type="entry name" value="UstE-like"/>
</dbReference>
<keyword evidence="1" id="KW-0472">Membrane</keyword>
<feature type="transmembrane region" description="Helical" evidence="1">
    <location>
        <begin position="133"/>
        <end position="156"/>
    </location>
</feature>
<dbReference type="Gene3D" id="1.20.120.1630">
    <property type="match status" value="1"/>
</dbReference>